<protein>
    <submittedName>
        <fullName evidence="1">Uncharacterized protein</fullName>
    </submittedName>
</protein>
<name>A0A182TTW4_9DIPT</name>
<accession>A0A182TTW4</accession>
<proteinExistence type="predicted"/>
<reference evidence="2" key="1">
    <citation type="submission" date="2014-01" db="EMBL/GenBank/DDBJ databases">
        <title>The Genome Sequence of Anopheles melas CM1001059_A (V2).</title>
        <authorList>
            <consortium name="The Broad Institute Genomics Platform"/>
            <person name="Neafsey D.E."/>
            <person name="Besansky N."/>
            <person name="Howell P."/>
            <person name="Walton C."/>
            <person name="Young S.K."/>
            <person name="Zeng Q."/>
            <person name="Gargeya S."/>
            <person name="Fitzgerald M."/>
            <person name="Haas B."/>
            <person name="Abouelleil A."/>
            <person name="Allen A.W."/>
            <person name="Alvarado L."/>
            <person name="Arachchi H.M."/>
            <person name="Berlin A.M."/>
            <person name="Chapman S.B."/>
            <person name="Gainer-Dewar J."/>
            <person name="Goldberg J."/>
            <person name="Griggs A."/>
            <person name="Gujja S."/>
            <person name="Hansen M."/>
            <person name="Howarth C."/>
            <person name="Imamovic A."/>
            <person name="Ireland A."/>
            <person name="Larimer J."/>
            <person name="McCowan C."/>
            <person name="Murphy C."/>
            <person name="Pearson M."/>
            <person name="Poon T.W."/>
            <person name="Priest M."/>
            <person name="Roberts A."/>
            <person name="Saif S."/>
            <person name="Shea T."/>
            <person name="Sisk P."/>
            <person name="Sykes S."/>
            <person name="Wortman J."/>
            <person name="Nusbaum C."/>
            <person name="Birren B."/>
        </authorList>
    </citation>
    <scope>NUCLEOTIDE SEQUENCE [LARGE SCALE GENOMIC DNA]</scope>
    <source>
        <strain evidence="2">CM1001059</strain>
    </source>
</reference>
<dbReference type="EnsemblMetazoa" id="AMEC008232-RA">
    <property type="protein sequence ID" value="AMEC008232-PA"/>
    <property type="gene ID" value="AMEC008232"/>
</dbReference>
<organism evidence="1 2">
    <name type="scientific">Anopheles melas</name>
    <dbReference type="NCBI Taxonomy" id="34690"/>
    <lineage>
        <taxon>Eukaryota</taxon>
        <taxon>Metazoa</taxon>
        <taxon>Ecdysozoa</taxon>
        <taxon>Arthropoda</taxon>
        <taxon>Hexapoda</taxon>
        <taxon>Insecta</taxon>
        <taxon>Pterygota</taxon>
        <taxon>Neoptera</taxon>
        <taxon>Endopterygota</taxon>
        <taxon>Diptera</taxon>
        <taxon>Nematocera</taxon>
        <taxon>Culicoidea</taxon>
        <taxon>Culicidae</taxon>
        <taxon>Anophelinae</taxon>
        <taxon>Anopheles</taxon>
    </lineage>
</organism>
<keyword evidence="2" id="KW-1185">Reference proteome</keyword>
<evidence type="ECO:0000313" key="2">
    <source>
        <dbReference type="Proteomes" id="UP000075902"/>
    </source>
</evidence>
<evidence type="ECO:0000313" key="1">
    <source>
        <dbReference type="EnsemblMetazoa" id="AMEC008232-PA"/>
    </source>
</evidence>
<dbReference type="VEuPathDB" id="VectorBase:AMEC008232"/>
<sequence>MLKLIIQMMMYYAPPVQEIARCENIYNTLLHLGLVADSLYLYNVLLLSKCHFVNASVVGVMEKSGVAFGTAKV</sequence>
<dbReference type="AlphaFoldDB" id="A0A182TTW4"/>
<dbReference type="Proteomes" id="UP000075902">
    <property type="component" value="Unassembled WGS sequence"/>
</dbReference>
<reference evidence="1" key="2">
    <citation type="submission" date="2020-05" db="UniProtKB">
        <authorList>
            <consortium name="EnsemblMetazoa"/>
        </authorList>
    </citation>
    <scope>IDENTIFICATION</scope>
    <source>
        <strain evidence="1">CM1001059</strain>
    </source>
</reference>